<evidence type="ECO:0000313" key="3">
    <source>
        <dbReference type="Proteomes" id="UP000765509"/>
    </source>
</evidence>
<sequence>MILLYSWIKEKWRKGNVVAGLFLDEKPAYPVVHREKLVQVITQKQAPYYIIAVIQLFLLTRYTELRLDYFKYQIKLLERGLPQGSPLSLTLYLIYNFELIDSEISPASSNQLSIGYIDDVTHLAAEEETPVATKEREDLGRRAVDWGRKIGSEFNKKRQSSNYSMNPKRNIDR</sequence>
<name>A0A9Q3GYI9_9BASI</name>
<comment type="caution">
    <text evidence="2">The sequence shown here is derived from an EMBL/GenBank/DDBJ whole genome shotgun (WGS) entry which is preliminary data.</text>
</comment>
<reference evidence="2" key="1">
    <citation type="submission" date="2021-03" db="EMBL/GenBank/DDBJ databases">
        <title>Draft genome sequence of rust myrtle Austropuccinia psidii MF-1, a brazilian biotype.</title>
        <authorList>
            <person name="Quecine M.C."/>
            <person name="Pachon D.M.R."/>
            <person name="Bonatelli M.L."/>
            <person name="Correr F.H."/>
            <person name="Franceschini L.M."/>
            <person name="Leite T.F."/>
            <person name="Margarido G.R.A."/>
            <person name="Almeida C.A."/>
            <person name="Ferrarezi J.A."/>
            <person name="Labate C.A."/>
        </authorList>
    </citation>
    <scope>NUCLEOTIDE SEQUENCE</scope>
    <source>
        <strain evidence="2">MF-1</strain>
    </source>
</reference>
<dbReference type="PROSITE" id="PS50878">
    <property type="entry name" value="RT_POL"/>
    <property type="match status" value="1"/>
</dbReference>
<accession>A0A9Q3GYI9</accession>
<keyword evidence="3" id="KW-1185">Reference proteome</keyword>
<protein>
    <recommendedName>
        <fullName evidence="1">Reverse transcriptase domain-containing protein</fullName>
    </recommendedName>
</protein>
<dbReference type="PANTHER" id="PTHR33481">
    <property type="entry name" value="REVERSE TRANSCRIPTASE"/>
    <property type="match status" value="1"/>
</dbReference>
<dbReference type="EMBL" id="AVOT02007764">
    <property type="protein sequence ID" value="MBW0484616.1"/>
    <property type="molecule type" value="Genomic_DNA"/>
</dbReference>
<gene>
    <name evidence="2" type="ORF">O181_024331</name>
</gene>
<dbReference type="AlphaFoldDB" id="A0A9Q3GYI9"/>
<dbReference type="Pfam" id="PF00078">
    <property type="entry name" value="RVT_1"/>
    <property type="match status" value="1"/>
</dbReference>
<dbReference type="OrthoDB" id="4842715at2759"/>
<dbReference type="InterPro" id="IPR000477">
    <property type="entry name" value="RT_dom"/>
</dbReference>
<evidence type="ECO:0000313" key="2">
    <source>
        <dbReference type="EMBL" id="MBW0484616.1"/>
    </source>
</evidence>
<proteinExistence type="predicted"/>
<feature type="domain" description="Reverse transcriptase" evidence="1">
    <location>
        <begin position="1"/>
        <end position="173"/>
    </location>
</feature>
<organism evidence="2 3">
    <name type="scientific">Austropuccinia psidii MF-1</name>
    <dbReference type="NCBI Taxonomy" id="1389203"/>
    <lineage>
        <taxon>Eukaryota</taxon>
        <taxon>Fungi</taxon>
        <taxon>Dikarya</taxon>
        <taxon>Basidiomycota</taxon>
        <taxon>Pucciniomycotina</taxon>
        <taxon>Pucciniomycetes</taxon>
        <taxon>Pucciniales</taxon>
        <taxon>Sphaerophragmiaceae</taxon>
        <taxon>Austropuccinia</taxon>
    </lineage>
</organism>
<dbReference type="Proteomes" id="UP000765509">
    <property type="component" value="Unassembled WGS sequence"/>
</dbReference>
<evidence type="ECO:0000259" key="1">
    <source>
        <dbReference type="PROSITE" id="PS50878"/>
    </source>
</evidence>
<dbReference type="PANTHER" id="PTHR33481:SF1">
    <property type="entry name" value="ENDONUCLEASE_EXONUCLEASE_PHOSPHATASE DOMAIN-CONTAINING PROTEIN-RELATED"/>
    <property type="match status" value="1"/>
</dbReference>